<evidence type="ECO:0000256" key="1">
    <source>
        <dbReference type="SAM" id="MobiDB-lite"/>
    </source>
</evidence>
<reference evidence="2" key="2">
    <citation type="journal article" date="2023" name="IMA Fungus">
        <title>Comparative genomic study of the Penicillium genus elucidates a diverse pangenome and 15 lateral gene transfer events.</title>
        <authorList>
            <person name="Petersen C."/>
            <person name="Sorensen T."/>
            <person name="Nielsen M.R."/>
            <person name="Sondergaard T.E."/>
            <person name="Sorensen J.L."/>
            <person name="Fitzpatrick D.A."/>
            <person name="Frisvad J.C."/>
            <person name="Nielsen K.L."/>
        </authorList>
    </citation>
    <scope>NUCLEOTIDE SEQUENCE</scope>
    <source>
        <strain evidence="2">IBT 22155</strain>
    </source>
</reference>
<name>A0A9W9HGE5_9EURO</name>
<feature type="region of interest" description="Disordered" evidence="1">
    <location>
        <begin position="1"/>
        <end position="23"/>
    </location>
</feature>
<reference evidence="2" key="1">
    <citation type="submission" date="2022-11" db="EMBL/GenBank/DDBJ databases">
        <authorList>
            <person name="Petersen C."/>
        </authorList>
    </citation>
    <scope>NUCLEOTIDE SEQUENCE</scope>
    <source>
        <strain evidence="2">IBT 22155</strain>
    </source>
</reference>
<feature type="region of interest" description="Disordered" evidence="1">
    <location>
        <begin position="442"/>
        <end position="481"/>
    </location>
</feature>
<feature type="compositionally biased region" description="Basic and acidic residues" evidence="1">
    <location>
        <begin position="397"/>
        <end position="407"/>
    </location>
</feature>
<gene>
    <name evidence="2" type="ORF">N7515_000984</name>
</gene>
<dbReference type="EMBL" id="JAPQKL010000001">
    <property type="protein sequence ID" value="KAJ5146420.1"/>
    <property type="molecule type" value="Genomic_DNA"/>
</dbReference>
<feature type="region of interest" description="Disordered" evidence="1">
    <location>
        <begin position="72"/>
        <end position="116"/>
    </location>
</feature>
<sequence length="481" mass="55221">MGNDEDTNRKDSSPQDRDWSAHESNPFVAFRRYADEQVSTMLQSIIGLPSMATSPHHNSHWDIIVNDHGYKSTMSHPRTGDESDWGRSYPTDRDNASGYPADRDGDDARNHGKAHWLDNDEPWHSRSWRNWRNGPSSFFGLDSIFDRFWLEDRFSPFAMHLLHPGHNLFLSDLFEDANSPTWPIAYIMFSPYSPLHLERQGKHRSHREKGIFSSILPSLHTNSERDPSEPQWREAFEDLLRLENGKPMLNRDTPTKTETGSDWLQSLVKRGSLGDRWKFVPRSEGQPWSGITFSGPADSKQDQSRALPEKEEASADTELDLYERFLQDIEKREREFFSGASESPLLRLLLDERKQQQDELEEYRSSVPKIADDHSTDGNGVSTDLAPGEIETSVSEMPKDSLTEMETKPAASETVLPRVVSTINRTERVRLADGLVRTKIINTKRYADGREESDESVEVSHPQEDSRSDSEKSKNGWFWKD</sequence>
<feature type="compositionally biased region" description="Basic and acidic residues" evidence="1">
    <location>
        <begin position="78"/>
        <end position="116"/>
    </location>
</feature>
<organism evidence="2 3">
    <name type="scientific">Penicillium bovifimosum</name>
    <dbReference type="NCBI Taxonomy" id="126998"/>
    <lineage>
        <taxon>Eukaryota</taxon>
        <taxon>Fungi</taxon>
        <taxon>Dikarya</taxon>
        <taxon>Ascomycota</taxon>
        <taxon>Pezizomycotina</taxon>
        <taxon>Eurotiomycetes</taxon>
        <taxon>Eurotiomycetidae</taxon>
        <taxon>Eurotiales</taxon>
        <taxon>Aspergillaceae</taxon>
        <taxon>Penicillium</taxon>
    </lineage>
</organism>
<comment type="caution">
    <text evidence="2">The sequence shown here is derived from an EMBL/GenBank/DDBJ whole genome shotgun (WGS) entry which is preliminary data.</text>
</comment>
<proteinExistence type="predicted"/>
<dbReference type="AlphaFoldDB" id="A0A9W9HGE5"/>
<dbReference type="OrthoDB" id="4586300at2759"/>
<feature type="compositionally biased region" description="Basic and acidic residues" evidence="1">
    <location>
        <begin position="461"/>
        <end position="481"/>
    </location>
</feature>
<evidence type="ECO:0000313" key="3">
    <source>
        <dbReference type="Proteomes" id="UP001149079"/>
    </source>
</evidence>
<dbReference type="RefSeq" id="XP_056526894.1">
    <property type="nucleotide sequence ID" value="XM_056661728.1"/>
</dbReference>
<evidence type="ECO:0000313" key="2">
    <source>
        <dbReference type="EMBL" id="KAJ5146420.1"/>
    </source>
</evidence>
<feature type="compositionally biased region" description="Basic and acidic residues" evidence="1">
    <location>
        <begin position="1"/>
        <end position="21"/>
    </location>
</feature>
<protein>
    <submittedName>
        <fullName evidence="2">Uncharacterized protein</fullName>
    </submittedName>
</protein>
<accession>A0A9W9HGE5</accession>
<feature type="region of interest" description="Disordered" evidence="1">
    <location>
        <begin position="359"/>
        <end position="413"/>
    </location>
</feature>
<feature type="region of interest" description="Disordered" evidence="1">
    <location>
        <begin position="287"/>
        <end position="318"/>
    </location>
</feature>
<keyword evidence="3" id="KW-1185">Reference proteome</keyword>
<feature type="compositionally biased region" description="Basic and acidic residues" evidence="1">
    <location>
        <begin position="299"/>
        <end position="313"/>
    </location>
</feature>
<dbReference type="Proteomes" id="UP001149079">
    <property type="component" value="Unassembled WGS sequence"/>
</dbReference>
<dbReference type="GeneID" id="81400898"/>